<evidence type="ECO:0000256" key="3">
    <source>
        <dbReference type="ARBA" id="ARBA00022723"/>
    </source>
</evidence>
<comment type="cofactor">
    <cofactor evidence="1">
        <name>[4Fe-4S] cluster</name>
        <dbReference type="ChEBI" id="CHEBI:49883"/>
    </cofactor>
</comment>
<dbReference type="GO" id="GO:0051536">
    <property type="term" value="F:iron-sulfur cluster binding"/>
    <property type="evidence" value="ECO:0007669"/>
    <property type="project" value="UniProtKB-KW"/>
</dbReference>
<organism evidence="7 8">
    <name type="scientific">Magnetospirillum aberrantis SpK</name>
    <dbReference type="NCBI Taxonomy" id="908842"/>
    <lineage>
        <taxon>Bacteria</taxon>
        <taxon>Pseudomonadati</taxon>
        <taxon>Pseudomonadota</taxon>
        <taxon>Alphaproteobacteria</taxon>
        <taxon>Rhodospirillales</taxon>
        <taxon>Rhodospirillaceae</taxon>
        <taxon>Magnetospirillum</taxon>
    </lineage>
</organism>
<accession>A0A7C9QVH8</accession>
<dbReference type="PANTHER" id="PTHR11228">
    <property type="entry name" value="RADICAL SAM DOMAIN PROTEIN"/>
    <property type="match status" value="1"/>
</dbReference>
<sequence length="388" mass="43566">MLFSYKGVMPATSLRRLLRGVATFAIGILWGRVLNRPIPQGPLFLTWHLTFDCNAFCSFCSTHKVHKRHPPEMALDRALALADEIAASGTWVVGFTGGEVLLSPLLFPLIRRLKSHGLTCYIVTNGMLLERHAQDVVDSGVDYVVVSIDSDDPAEHDRNRHLDGLFEAAMRGIDAVKARRRGSRPQLKTTTVITSWNLERVVPILEMLSEKVDKVAAQPVTWGYQDHPHGKSKEQLEQHIFAPDQRARVEAGFARISERFPMFRNRYFGSIPTYWFDPHSLMQSTPCWSPFLRLSIMPDGDVVHCAARFPPVGNVLRDGIKAVWNSPAMLQQRDLVRRRRNRCICWSQDSSFNALMSGLPLVNRLPALGRDLGDDVAALSSSKDQSAS</sequence>
<dbReference type="Pfam" id="PF04055">
    <property type="entry name" value="Radical_SAM"/>
    <property type="match status" value="1"/>
</dbReference>
<dbReference type="SFLD" id="SFLDG01386">
    <property type="entry name" value="main_SPASM_domain-containing"/>
    <property type="match status" value="1"/>
</dbReference>
<gene>
    <name evidence="7" type="ORF">G4223_15855</name>
</gene>
<dbReference type="InterPro" id="IPR023885">
    <property type="entry name" value="4Fe4S-binding_SPASM_dom"/>
</dbReference>
<dbReference type="SMART" id="SM00729">
    <property type="entry name" value="Elp3"/>
    <property type="match status" value="1"/>
</dbReference>
<reference evidence="7 8" key="1">
    <citation type="submission" date="2020-02" db="EMBL/GenBank/DDBJ databases">
        <authorList>
            <person name="Dziuba M."/>
            <person name="Kuznetsov B."/>
            <person name="Mardanov A."/>
            <person name="Ravin N."/>
            <person name="Grouzdev D."/>
        </authorList>
    </citation>
    <scope>NUCLEOTIDE SEQUENCE [LARGE SCALE GENOMIC DNA]</scope>
    <source>
        <strain evidence="7 8">SpK</strain>
    </source>
</reference>
<evidence type="ECO:0000256" key="2">
    <source>
        <dbReference type="ARBA" id="ARBA00022691"/>
    </source>
</evidence>
<dbReference type="CDD" id="cd21109">
    <property type="entry name" value="SPASM"/>
    <property type="match status" value="1"/>
</dbReference>
<evidence type="ECO:0000256" key="5">
    <source>
        <dbReference type="ARBA" id="ARBA00023014"/>
    </source>
</evidence>
<evidence type="ECO:0000313" key="7">
    <source>
        <dbReference type="EMBL" id="NFV81584.1"/>
    </source>
</evidence>
<feature type="domain" description="Radical SAM core" evidence="6">
    <location>
        <begin position="37"/>
        <end position="259"/>
    </location>
</feature>
<dbReference type="CDD" id="cd01335">
    <property type="entry name" value="Radical_SAM"/>
    <property type="match status" value="1"/>
</dbReference>
<dbReference type="InterPro" id="IPR006638">
    <property type="entry name" value="Elp3/MiaA/NifB-like_rSAM"/>
</dbReference>
<dbReference type="InterPro" id="IPR058240">
    <property type="entry name" value="rSAM_sf"/>
</dbReference>
<evidence type="ECO:0000259" key="6">
    <source>
        <dbReference type="PROSITE" id="PS51918"/>
    </source>
</evidence>
<dbReference type="InterPro" id="IPR050377">
    <property type="entry name" value="Radical_SAM_PqqE_MftC-like"/>
</dbReference>
<dbReference type="SFLD" id="SFLDG01067">
    <property type="entry name" value="SPASM/twitch_domain_containing"/>
    <property type="match status" value="1"/>
</dbReference>
<protein>
    <submittedName>
        <fullName evidence="7">Radical SAM protein</fullName>
    </submittedName>
</protein>
<dbReference type="GO" id="GO:0003824">
    <property type="term" value="F:catalytic activity"/>
    <property type="evidence" value="ECO:0007669"/>
    <property type="project" value="InterPro"/>
</dbReference>
<dbReference type="Gene3D" id="3.20.20.70">
    <property type="entry name" value="Aldolase class I"/>
    <property type="match status" value="1"/>
</dbReference>
<dbReference type="GO" id="GO:0046872">
    <property type="term" value="F:metal ion binding"/>
    <property type="evidence" value="ECO:0007669"/>
    <property type="project" value="UniProtKB-KW"/>
</dbReference>
<dbReference type="InterPro" id="IPR007197">
    <property type="entry name" value="rSAM"/>
</dbReference>
<dbReference type="PANTHER" id="PTHR11228:SF22">
    <property type="entry name" value="PEPTIDE BIOSYNTHESIS PROTEIN YYDG-RELATED"/>
    <property type="match status" value="1"/>
</dbReference>
<comment type="caution">
    <text evidence="7">The sequence shown here is derived from an EMBL/GenBank/DDBJ whole genome shotgun (WGS) entry which is preliminary data.</text>
</comment>
<dbReference type="InterPro" id="IPR013785">
    <property type="entry name" value="Aldolase_TIM"/>
</dbReference>
<dbReference type="PROSITE" id="PS51918">
    <property type="entry name" value="RADICAL_SAM"/>
    <property type="match status" value="1"/>
</dbReference>
<dbReference type="Proteomes" id="UP000480684">
    <property type="component" value="Unassembled WGS sequence"/>
</dbReference>
<dbReference type="EMBL" id="JAAIYP010000042">
    <property type="protein sequence ID" value="NFV81584.1"/>
    <property type="molecule type" value="Genomic_DNA"/>
</dbReference>
<evidence type="ECO:0000256" key="4">
    <source>
        <dbReference type="ARBA" id="ARBA00023004"/>
    </source>
</evidence>
<keyword evidence="8" id="KW-1185">Reference proteome</keyword>
<dbReference type="SFLD" id="SFLDS00029">
    <property type="entry name" value="Radical_SAM"/>
    <property type="match status" value="1"/>
</dbReference>
<dbReference type="AlphaFoldDB" id="A0A7C9QVH8"/>
<evidence type="ECO:0000313" key="8">
    <source>
        <dbReference type="Proteomes" id="UP000480684"/>
    </source>
</evidence>
<keyword evidence="3" id="KW-0479">Metal-binding</keyword>
<proteinExistence type="predicted"/>
<dbReference type="SUPFAM" id="SSF102114">
    <property type="entry name" value="Radical SAM enzymes"/>
    <property type="match status" value="1"/>
</dbReference>
<name>A0A7C9QVH8_9PROT</name>
<keyword evidence="5" id="KW-0411">Iron-sulfur</keyword>
<keyword evidence="2" id="KW-0949">S-adenosyl-L-methionine</keyword>
<evidence type="ECO:0000256" key="1">
    <source>
        <dbReference type="ARBA" id="ARBA00001966"/>
    </source>
</evidence>
<keyword evidence="4" id="KW-0408">Iron</keyword>
<dbReference type="Pfam" id="PF13186">
    <property type="entry name" value="SPASM"/>
    <property type="match status" value="1"/>
</dbReference>
<dbReference type="RefSeq" id="WP_163681781.1">
    <property type="nucleotide sequence ID" value="NZ_JAAIYP010000042.1"/>
</dbReference>